<keyword evidence="2" id="KW-0732">Signal</keyword>
<keyword evidence="3" id="KW-1185">Reference proteome</keyword>
<dbReference type="Proteomes" id="UP000887572">
    <property type="component" value="Unplaced"/>
</dbReference>
<proteinExistence type="predicted"/>
<sequence length="88" mass="9898">MNPPSLVCPSASLLTLFFSHPFFLQCVLNRTPPAAAAAGRSGWKEEEARKDGQRERRNEGGQLTGGRTERNFRKRKVWQRCGPPAHVH</sequence>
<feature type="region of interest" description="Disordered" evidence="1">
    <location>
        <begin position="35"/>
        <end position="88"/>
    </location>
</feature>
<feature type="chain" id="PRO_5037203175" evidence="2">
    <location>
        <begin position="30"/>
        <end position="88"/>
    </location>
</feature>
<evidence type="ECO:0000256" key="2">
    <source>
        <dbReference type="SAM" id="SignalP"/>
    </source>
</evidence>
<name>A0A914HIL4_GLORO</name>
<evidence type="ECO:0000313" key="4">
    <source>
        <dbReference type="WBParaSite" id="Gr19_v10_g17507.t1"/>
    </source>
</evidence>
<evidence type="ECO:0000313" key="3">
    <source>
        <dbReference type="Proteomes" id="UP000887572"/>
    </source>
</evidence>
<organism evidence="3 4">
    <name type="scientific">Globodera rostochiensis</name>
    <name type="common">Golden nematode worm</name>
    <name type="synonym">Heterodera rostochiensis</name>
    <dbReference type="NCBI Taxonomy" id="31243"/>
    <lineage>
        <taxon>Eukaryota</taxon>
        <taxon>Metazoa</taxon>
        <taxon>Ecdysozoa</taxon>
        <taxon>Nematoda</taxon>
        <taxon>Chromadorea</taxon>
        <taxon>Rhabditida</taxon>
        <taxon>Tylenchina</taxon>
        <taxon>Tylenchomorpha</taxon>
        <taxon>Tylenchoidea</taxon>
        <taxon>Heteroderidae</taxon>
        <taxon>Heteroderinae</taxon>
        <taxon>Globodera</taxon>
    </lineage>
</organism>
<feature type="compositionally biased region" description="Basic and acidic residues" evidence="1">
    <location>
        <begin position="42"/>
        <end position="59"/>
    </location>
</feature>
<feature type="signal peptide" evidence="2">
    <location>
        <begin position="1"/>
        <end position="29"/>
    </location>
</feature>
<dbReference type="WBParaSite" id="Gr19_v10_g17507.t1">
    <property type="protein sequence ID" value="Gr19_v10_g17507.t1"/>
    <property type="gene ID" value="Gr19_v10_g17507"/>
</dbReference>
<evidence type="ECO:0000256" key="1">
    <source>
        <dbReference type="SAM" id="MobiDB-lite"/>
    </source>
</evidence>
<accession>A0A914HIL4</accession>
<reference evidence="4" key="1">
    <citation type="submission" date="2022-11" db="UniProtKB">
        <authorList>
            <consortium name="WormBaseParasite"/>
        </authorList>
    </citation>
    <scope>IDENTIFICATION</scope>
</reference>
<dbReference type="AlphaFoldDB" id="A0A914HIL4"/>
<protein>
    <submittedName>
        <fullName evidence="4">Secreted protein</fullName>
    </submittedName>
</protein>